<evidence type="ECO:0000256" key="6">
    <source>
        <dbReference type="ARBA" id="ARBA00022792"/>
    </source>
</evidence>
<feature type="repeat" description="Solcar" evidence="9">
    <location>
        <begin position="181"/>
        <end position="238"/>
    </location>
</feature>
<dbReference type="PROSITE" id="PS50920">
    <property type="entry name" value="SOLCAR"/>
    <property type="match status" value="3"/>
</dbReference>
<reference evidence="13 14" key="1">
    <citation type="submission" date="2024-02" db="EMBL/GenBank/DDBJ databases">
        <title>Discinaceae phylogenomics.</title>
        <authorList>
            <person name="Dirks A.C."/>
            <person name="James T.Y."/>
        </authorList>
    </citation>
    <scope>NUCLEOTIDE SEQUENCE [LARGE SCALE GENOMIC DNA]</scope>
    <source>
        <strain evidence="13 14">ACD0624</strain>
    </source>
</reference>
<dbReference type="SUPFAM" id="SSF103506">
    <property type="entry name" value="Mitochondrial carrier"/>
    <property type="match status" value="1"/>
</dbReference>
<evidence type="ECO:0000256" key="9">
    <source>
        <dbReference type="PROSITE-ProRule" id="PRU00282"/>
    </source>
</evidence>
<protein>
    <submittedName>
        <fullName evidence="13">Mitochondrial FAD carrier protein flx1</fullName>
    </submittedName>
</protein>
<keyword evidence="7 12" id="KW-1133">Transmembrane helix</keyword>
<feature type="region of interest" description="Disordered" evidence="11">
    <location>
        <begin position="143"/>
        <end position="175"/>
    </location>
</feature>
<keyword evidence="6" id="KW-0496">Mitochondrion</keyword>
<evidence type="ECO:0000313" key="14">
    <source>
        <dbReference type="Proteomes" id="UP001447188"/>
    </source>
</evidence>
<gene>
    <name evidence="13" type="primary">FLX1</name>
    <name evidence="13" type="ORF">Q9L58_003109</name>
</gene>
<evidence type="ECO:0000256" key="4">
    <source>
        <dbReference type="ARBA" id="ARBA00022692"/>
    </source>
</evidence>
<dbReference type="Pfam" id="PF00153">
    <property type="entry name" value="Mito_carr"/>
    <property type="match status" value="3"/>
</dbReference>
<evidence type="ECO:0000256" key="2">
    <source>
        <dbReference type="ARBA" id="ARBA00006375"/>
    </source>
</evidence>
<dbReference type="EMBL" id="JBBBZM010000029">
    <property type="protein sequence ID" value="KAL0637887.1"/>
    <property type="molecule type" value="Genomic_DNA"/>
</dbReference>
<feature type="transmembrane region" description="Helical" evidence="12">
    <location>
        <begin position="112"/>
        <end position="130"/>
    </location>
</feature>
<evidence type="ECO:0000256" key="7">
    <source>
        <dbReference type="ARBA" id="ARBA00022989"/>
    </source>
</evidence>
<feature type="repeat" description="Solcar" evidence="9">
    <location>
        <begin position="1"/>
        <end position="36"/>
    </location>
</feature>
<evidence type="ECO:0000256" key="8">
    <source>
        <dbReference type="ARBA" id="ARBA00023136"/>
    </source>
</evidence>
<evidence type="ECO:0000256" key="10">
    <source>
        <dbReference type="RuleBase" id="RU000488"/>
    </source>
</evidence>
<keyword evidence="4 9" id="KW-0812">Transmembrane</keyword>
<keyword evidence="8 9" id="KW-0472">Membrane</keyword>
<comment type="subcellular location">
    <subcellularLocation>
        <location evidence="1">Membrane</location>
        <topology evidence="1">Multi-pass membrane protein</topology>
    </subcellularLocation>
</comment>
<name>A0ABR3GQ71_9PEZI</name>
<proteinExistence type="inferred from homology"/>
<evidence type="ECO:0000256" key="5">
    <source>
        <dbReference type="ARBA" id="ARBA00022737"/>
    </source>
</evidence>
<feature type="transmembrane region" description="Helical" evidence="12">
    <location>
        <begin position="54"/>
        <end position="75"/>
    </location>
</feature>
<dbReference type="Proteomes" id="UP001447188">
    <property type="component" value="Unassembled WGS sequence"/>
</dbReference>
<feature type="transmembrane region" description="Helical" evidence="12">
    <location>
        <begin position="12"/>
        <end position="33"/>
    </location>
</feature>
<comment type="caution">
    <text evidence="13">The sequence shown here is derived from an EMBL/GenBank/DDBJ whole genome shotgun (WGS) entry which is preliminary data.</text>
</comment>
<evidence type="ECO:0000256" key="3">
    <source>
        <dbReference type="ARBA" id="ARBA00022448"/>
    </source>
</evidence>
<dbReference type="PANTHER" id="PTHR45683">
    <property type="entry name" value="MITOCHONDRIAL NICOTINAMIDE ADENINE DINUCLEOTIDE TRANSPORTER 1-RELATED-RELATED"/>
    <property type="match status" value="1"/>
</dbReference>
<evidence type="ECO:0000313" key="13">
    <source>
        <dbReference type="EMBL" id="KAL0637887.1"/>
    </source>
</evidence>
<keyword evidence="5" id="KW-0677">Repeat</keyword>
<comment type="similarity">
    <text evidence="2 10">Belongs to the mitochondrial carrier (TC 2.A.29) family.</text>
</comment>
<sequence>MNEGRGALYRGLAPNLVGNMASWSLYFMLYGEFKTVMASHRGRTREEGLDSVDYLLSSGSAGVLTAVVSNPLWVIKTRMLSTGRSSPGAYASMTNGFRTIIMTEGTRGLFRGLAPALFGVTHGALQFMFYERLKIWRKHAKENTDLDPHSGSTGNIGGAPPTETETDGGERKKGPSLSNVDYLTLSAASKIMAGSITYPYRVVQTRMQTYDADAVYSSARDAVVKIWRNEGVVGFYKG</sequence>
<dbReference type="InterPro" id="IPR023395">
    <property type="entry name" value="MCP_dom_sf"/>
</dbReference>
<keyword evidence="14" id="KW-1185">Reference proteome</keyword>
<accession>A0ABR3GQ71</accession>
<dbReference type="Gene3D" id="1.50.40.10">
    <property type="entry name" value="Mitochondrial carrier domain"/>
    <property type="match status" value="1"/>
</dbReference>
<dbReference type="InterPro" id="IPR018108">
    <property type="entry name" value="MCP_transmembrane"/>
</dbReference>
<organism evidence="13 14">
    <name type="scientific">Discina gigas</name>
    <dbReference type="NCBI Taxonomy" id="1032678"/>
    <lineage>
        <taxon>Eukaryota</taxon>
        <taxon>Fungi</taxon>
        <taxon>Dikarya</taxon>
        <taxon>Ascomycota</taxon>
        <taxon>Pezizomycotina</taxon>
        <taxon>Pezizomycetes</taxon>
        <taxon>Pezizales</taxon>
        <taxon>Discinaceae</taxon>
        <taxon>Discina</taxon>
    </lineage>
</organism>
<evidence type="ECO:0000256" key="1">
    <source>
        <dbReference type="ARBA" id="ARBA00004141"/>
    </source>
</evidence>
<keyword evidence="6" id="KW-0999">Mitochondrion inner membrane</keyword>
<dbReference type="InterPro" id="IPR044712">
    <property type="entry name" value="SLC25A32-like"/>
</dbReference>
<keyword evidence="3 10" id="KW-0813">Transport</keyword>
<feature type="repeat" description="Solcar" evidence="9">
    <location>
        <begin position="49"/>
        <end position="136"/>
    </location>
</feature>
<evidence type="ECO:0000256" key="11">
    <source>
        <dbReference type="SAM" id="MobiDB-lite"/>
    </source>
</evidence>
<evidence type="ECO:0000256" key="12">
    <source>
        <dbReference type="SAM" id="Phobius"/>
    </source>
</evidence>